<evidence type="ECO:0000313" key="7">
    <source>
        <dbReference type="EMBL" id="KKL10093.1"/>
    </source>
</evidence>
<evidence type="ECO:0000256" key="5">
    <source>
        <dbReference type="ARBA" id="ARBA00023014"/>
    </source>
</evidence>
<evidence type="ECO:0000256" key="4">
    <source>
        <dbReference type="ARBA" id="ARBA00023004"/>
    </source>
</evidence>
<evidence type="ECO:0000259" key="6">
    <source>
        <dbReference type="Pfam" id="PF04055"/>
    </source>
</evidence>
<proteinExistence type="predicted"/>
<accession>A0A0F9DDK6</accession>
<feature type="domain" description="Radical SAM core" evidence="6">
    <location>
        <begin position="18"/>
        <end position="119"/>
    </location>
</feature>
<evidence type="ECO:0000256" key="2">
    <source>
        <dbReference type="ARBA" id="ARBA00022691"/>
    </source>
</evidence>
<sequence length="224" mass="26019">YHINYIEFADELFMVFPERTMALCEALKPLKIKWNCSGRLNIAKPKVLKAMRESGCVFINYGIESVDDGVLERMNKQLTVKQIISGVEATLEAGISPGLNMLWGNIGDTVHTLRKAEHFLLKYDDHTQMRTIRPVTPYPGCDLYYEAIKQGKLKDVADFYEKHMNSDLLTVNFTDIPDEEFHRQLYKANKLLISEYYYQERTSTYKRAKALYAGDTFFRGFRQT</sequence>
<dbReference type="GO" id="GO:0003824">
    <property type="term" value="F:catalytic activity"/>
    <property type="evidence" value="ECO:0007669"/>
    <property type="project" value="InterPro"/>
</dbReference>
<keyword evidence="2" id="KW-0949">S-adenosyl-L-methionine</keyword>
<name>A0A0F9DDK6_9ZZZZ</name>
<dbReference type="GO" id="GO:0051536">
    <property type="term" value="F:iron-sulfur cluster binding"/>
    <property type="evidence" value="ECO:0007669"/>
    <property type="project" value="UniProtKB-KW"/>
</dbReference>
<dbReference type="GO" id="GO:0046872">
    <property type="term" value="F:metal ion binding"/>
    <property type="evidence" value="ECO:0007669"/>
    <property type="project" value="UniProtKB-KW"/>
</dbReference>
<dbReference type="GO" id="GO:0005829">
    <property type="term" value="C:cytosol"/>
    <property type="evidence" value="ECO:0007669"/>
    <property type="project" value="TreeGrafter"/>
</dbReference>
<dbReference type="InterPro" id="IPR051198">
    <property type="entry name" value="BchE-like"/>
</dbReference>
<reference evidence="7" key="1">
    <citation type="journal article" date="2015" name="Nature">
        <title>Complex archaea that bridge the gap between prokaryotes and eukaryotes.</title>
        <authorList>
            <person name="Spang A."/>
            <person name="Saw J.H."/>
            <person name="Jorgensen S.L."/>
            <person name="Zaremba-Niedzwiedzka K."/>
            <person name="Martijn J."/>
            <person name="Lind A.E."/>
            <person name="van Eijk R."/>
            <person name="Schleper C."/>
            <person name="Guy L."/>
            <person name="Ettema T.J."/>
        </authorList>
    </citation>
    <scope>NUCLEOTIDE SEQUENCE</scope>
</reference>
<gene>
    <name evidence="7" type="ORF">LCGC14_2559280</name>
</gene>
<evidence type="ECO:0000256" key="3">
    <source>
        <dbReference type="ARBA" id="ARBA00022723"/>
    </source>
</evidence>
<keyword evidence="3" id="KW-0479">Metal-binding</keyword>
<dbReference type="AlphaFoldDB" id="A0A0F9DDK6"/>
<evidence type="ECO:0000256" key="1">
    <source>
        <dbReference type="ARBA" id="ARBA00001966"/>
    </source>
</evidence>
<dbReference type="Gene3D" id="3.30.750.200">
    <property type="match status" value="1"/>
</dbReference>
<dbReference type="SUPFAM" id="SSF102114">
    <property type="entry name" value="Radical SAM enzymes"/>
    <property type="match status" value="1"/>
</dbReference>
<dbReference type="PANTHER" id="PTHR43409">
    <property type="entry name" value="ANAEROBIC MAGNESIUM-PROTOPORPHYRIN IX MONOMETHYL ESTER CYCLASE-RELATED"/>
    <property type="match status" value="1"/>
</dbReference>
<comment type="caution">
    <text evidence="7">The sequence shown here is derived from an EMBL/GenBank/DDBJ whole genome shotgun (WGS) entry which is preliminary data.</text>
</comment>
<protein>
    <recommendedName>
        <fullName evidence="6">Radical SAM core domain-containing protein</fullName>
    </recommendedName>
</protein>
<dbReference type="InterPro" id="IPR007197">
    <property type="entry name" value="rSAM"/>
</dbReference>
<dbReference type="Pfam" id="PF04055">
    <property type="entry name" value="Radical_SAM"/>
    <property type="match status" value="1"/>
</dbReference>
<dbReference type="InterPro" id="IPR058240">
    <property type="entry name" value="rSAM_sf"/>
</dbReference>
<keyword evidence="4" id="KW-0408">Iron</keyword>
<feature type="non-terminal residue" evidence="7">
    <location>
        <position position="1"/>
    </location>
</feature>
<organism evidence="7">
    <name type="scientific">marine sediment metagenome</name>
    <dbReference type="NCBI Taxonomy" id="412755"/>
    <lineage>
        <taxon>unclassified sequences</taxon>
        <taxon>metagenomes</taxon>
        <taxon>ecological metagenomes</taxon>
    </lineage>
</organism>
<dbReference type="EMBL" id="LAZR01042202">
    <property type="protein sequence ID" value="KKL10093.1"/>
    <property type="molecule type" value="Genomic_DNA"/>
</dbReference>
<keyword evidence="5" id="KW-0411">Iron-sulfur</keyword>
<dbReference type="PANTHER" id="PTHR43409:SF7">
    <property type="entry name" value="BLL1977 PROTEIN"/>
    <property type="match status" value="1"/>
</dbReference>
<comment type="cofactor">
    <cofactor evidence="1">
        <name>[4Fe-4S] cluster</name>
        <dbReference type="ChEBI" id="CHEBI:49883"/>
    </cofactor>
</comment>